<evidence type="ECO:0000313" key="2">
    <source>
        <dbReference type="Proteomes" id="UP000078512"/>
    </source>
</evidence>
<proteinExistence type="predicted"/>
<evidence type="ECO:0000313" key="1">
    <source>
        <dbReference type="EMBL" id="OAQ29067.1"/>
    </source>
</evidence>
<dbReference type="EMBL" id="KV442043">
    <property type="protein sequence ID" value="OAQ29067.1"/>
    <property type="molecule type" value="Genomic_DNA"/>
</dbReference>
<name>A0A197JUV0_9FUNG</name>
<keyword evidence="2" id="KW-1185">Reference proteome</keyword>
<dbReference type="Proteomes" id="UP000078512">
    <property type="component" value="Unassembled WGS sequence"/>
</dbReference>
<accession>A0A197JUV0</accession>
<organism evidence="1 2">
    <name type="scientific">Linnemannia elongata AG-77</name>
    <dbReference type="NCBI Taxonomy" id="1314771"/>
    <lineage>
        <taxon>Eukaryota</taxon>
        <taxon>Fungi</taxon>
        <taxon>Fungi incertae sedis</taxon>
        <taxon>Mucoromycota</taxon>
        <taxon>Mortierellomycotina</taxon>
        <taxon>Mortierellomycetes</taxon>
        <taxon>Mortierellales</taxon>
        <taxon>Mortierellaceae</taxon>
        <taxon>Linnemannia</taxon>
    </lineage>
</organism>
<sequence length="245" mass="27277">MLISKKELRESVETARRLGVGGVIAKFVIVEDVPISKLYTPKSPFRLRQPTARPLKVPLQEPGYEKIHYRIKQESHKALSRTITGLPTRRLTQPPISVSTSCVNTCPAEVNCNSTQTCEHGECVTIATGSYCMDITAIEIVDYTIIGTNNDTTELRCSLDKANYTYTSTAHLNNDRYDCKVGSNRYTASGILSCTYKEAQAHTACDIIYQQCSSIGGNIWGNTRCRWNVNQGSCCYVLKVRITGY</sequence>
<dbReference type="AlphaFoldDB" id="A0A197JUV0"/>
<protein>
    <submittedName>
        <fullName evidence="1">Uncharacterized protein</fullName>
    </submittedName>
</protein>
<reference evidence="1 2" key="1">
    <citation type="submission" date="2016-05" db="EMBL/GenBank/DDBJ databases">
        <title>Genome sequencing reveals origins of a unique bacterial endosymbiosis in the earliest lineages of terrestrial Fungi.</title>
        <authorList>
            <consortium name="DOE Joint Genome Institute"/>
            <person name="Uehling J."/>
            <person name="Gryganskyi A."/>
            <person name="Hameed K."/>
            <person name="Tschaplinski T."/>
            <person name="Misztal P."/>
            <person name="Wu S."/>
            <person name="Desiro A."/>
            <person name="Vande Pol N."/>
            <person name="Du Z.-Y."/>
            <person name="Zienkiewicz A."/>
            <person name="Zienkiewicz K."/>
            <person name="Morin E."/>
            <person name="Tisserant E."/>
            <person name="Splivallo R."/>
            <person name="Hainaut M."/>
            <person name="Henrissat B."/>
            <person name="Ohm R."/>
            <person name="Kuo A."/>
            <person name="Yan J."/>
            <person name="Lipzen A."/>
            <person name="Nolan M."/>
            <person name="Labutti K."/>
            <person name="Barry K."/>
            <person name="Goldstein A."/>
            <person name="Labbe J."/>
            <person name="Schadt C."/>
            <person name="Tuskan G."/>
            <person name="Grigoriev I."/>
            <person name="Martin F."/>
            <person name="Vilgalys R."/>
            <person name="Bonito G."/>
        </authorList>
    </citation>
    <scope>NUCLEOTIDE SEQUENCE [LARGE SCALE GENOMIC DNA]</scope>
    <source>
        <strain evidence="1 2">AG-77</strain>
    </source>
</reference>
<gene>
    <name evidence="1" type="ORF">K457DRAFT_19481</name>
</gene>